<dbReference type="EMBL" id="BSPD01000023">
    <property type="protein sequence ID" value="GLS25144.1"/>
    <property type="molecule type" value="Genomic_DNA"/>
</dbReference>
<evidence type="ECO:0000313" key="1">
    <source>
        <dbReference type="EMBL" id="GLS25144.1"/>
    </source>
</evidence>
<organism evidence="1 2">
    <name type="scientific">Marinibactrum halimedae</name>
    <dbReference type="NCBI Taxonomy" id="1444977"/>
    <lineage>
        <taxon>Bacteria</taxon>
        <taxon>Pseudomonadati</taxon>
        <taxon>Pseudomonadota</taxon>
        <taxon>Gammaproteobacteria</taxon>
        <taxon>Cellvibrionales</taxon>
        <taxon>Cellvibrionaceae</taxon>
        <taxon>Marinibactrum</taxon>
    </lineage>
</organism>
<dbReference type="RefSeq" id="WP_232595314.1">
    <property type="nucleotide sequence ID" value="NZ_BSPD01000023.1"/>
</dbReference>
<gene>
    <name evidence="1" type="ORF">GCM10007877_08580</name>
</gene>
<name>A0AA37WKX1_9GAMM</name>
<dbReference type="Proteomes" id="UP001156870">
    <property type="component" value="Unassembled WGS sequence"/>
</dbReference>
<keyword evidence="2" id="KW-1185">Reference proteome</keyword>
<dbReference type="AlphaFoldDB" id="A0AA37WKX1"/>
<sequence length="226" mass="26503">MCDIKDFRALVKKDRLEAFKKYKLDFNSMDFDIFGNEDVKPYEVSIDWKFSQPNIIKMYKREGEKAKNIYYLPWKRRGVTSVTLDNDSPEFFVTSHFSGCRFTINYHDNEGKKVTVMHVAGDTEGGQKIEGTKERDQLEEGIEVDNTLKKRRLSIGDLKQLGQKTRDYMEAREIQFNTVYYQKEARLFGCRTEAGSWEFVVQNISNDGKLLEPFIMKHTDVFPSQQ</sequence>
<protein>
    <submittedName>
        <fullName evidence="1">Uncharacterized protein</fullName>
    </submittedName>
</protein>
<reference evidence="1 2" key="1">
    <citation type="journal article" date="2014" name="Int. J. Syst. Evol. Microbiol.">
        <title>Complete genome sequence of Corynebacterium casei LMG S-19264T (=DSM 44701T), isolated from a smear-ripened cheese.</title>
        <authorList>
            <consortium name="US DOE Joint Genome Institute (JGI-PGF)"/>
            <person name="Walter F."/>
            <person name="Albersmeier A."/>
            <person name="Kalinowski J."/>
            <person name="Ruckert C."/>
        </authorList>
    </citation>
    <scope>NUCLEOTIDE SEQUENCE [LARGE SCALE GENOMIC DNA]</scope>
    <source>
        <strain evidence="1 2">NBRC 110095</strain>
    </source>
</reference>
<accession>A0AA37WKX1</accession>
<evidence type="ECO:0000313" key="2">
    <source>
        <dbReference type="Proteomes" id="UP001156870"/>
    </source>
</evidence>
<comment type="caution">
    <text evidence="1">The sequence shown here is derived from an EMBL/GenBank/DDBJ whole genome shotgun (WGS) entry which is preliminary data.</text>
</comment>
<proteinExistence type="predicted"/>